<accession>A0AA35LHJ4</accession>
<gene>
    <name evidence="2" type="ORF">PODLI_1B005266</name>
</gene>
<feature type="compositionally biased region" description="Basic and acidic residues" evidence="1">
    <location>
        <begin position="1"/>
        <end position="11"/>
    </location>
</feature>
<proteinExistence type="predicted"/>
<keyword evidence="3" id="KW-1185">Reference proteome</keyword>
<feature type="compositionally biased region" description="Low complexity" evidence="1">
    <location>
        <begin position="90"/>
        <end position="107"/>
    </location>
</feature>
<dbReference type="EMBL" id="OX395142">
    <property type="protein sequence ID" value="CAI5796173.1"/>
    <property type="molecule type" value="Genomic_DNA"/>
</dbReference>
<feature type="region of interest" description="Disordered" evidence="1">
    <location>
        <begin position="1"/>
        <end position="186"/>
    </location>
</feature>
<dbReference type="Proteomes" id="UP001178461">
    <property type="component" value="Chromosome 17"/>
</dbReference>
<reference evidence="2" key="1">
    <citation type="submission" date="2022-12" db="EMBL/GenBank/DDBJ databases">
        <authorList>
            <person name="Alioto T."/>
            <person name="Alioto T."/>
            <person name="Gomez Garrido J."/>
        </authorList>
    </citation>
    <scope>NUCLEOTIDE SEQUENCE</scope>
</reference>
<feature type="compositionally biased region" description="Gly residues" evidence="1">
    <location>
        <begin position="108"/>
        <end position="121"/>
    </location>
</feature>
<evidence type="ECO:0000313" key="2">
    <source>
        <dbReference type="EMBL" id="CAI5796173.1"/>
    </source>
</evidence>
<organism evidence="2 3">
    <name type="scientific">Podarcis lilfordi</name>
    <name type="common">Lilford's wall lizard</name>
    <dbReference type="NCBI Taxonomy" id="74358"/>
    <lineage>
        <taxon>Eukaryota</taxon>
        <taxon>Metazoa</taxon>
        <taxon>Chordata</taxon>
        <taxon>Craniata</taxon>
        <taxon>Vertebrata</taxon>
        <taxon>Euteleostomi</taxon>
        <taxon>Lepidosauria</taxon>
        <taxon>Squamata</taxon>
        <taxon>Bifurcata</taxon>
        <taxon>Unidentata</taxon>
        <taxon>Episquamata</taxon>
        <taxon>Laterata</taxon>
        <taxon>Lacertibaenia</taxon>
        <taxon>Lacertidae</taxon>
        <taxon>Podarcis</taxon>
    </lineage>
</organism>
<sequence>MQDRQRHERANFGRQPTCKTGRRSAAQARCAKHQGRARPERQAGRAARKTRTVAGPAAWRQLGSSGPFWFSESAEQRGLGGPDGGPFPLPLAAGVKPGEAASSADPGSGEGGSGAPRGGASPGPELLLRPPLLQTPARDAPSSAPAEASRPGEVRRKAKAPGGRGSCPAPRLRAPLRPTLPAASRL</sequence>
<feature type="compositionally biased region" description="Low complexity" evidence="1">
    <location>
        <begin position="168"/>
        <end position="186"/>
    </location>
</feature>
<feature type="compositionally biased region" description="Low complexity" evidence="1">
    <location>
        <begin position="122"/>
        <end position="149"/>
    </location>
</feature>
<protein>
    <submittedName>
        <fullName evidence="2">Uncharacterized protein</fullName>
    </submittedName>
</protein>
<evidence type="ECO:0000256" key="1">
    <source>
        <dbReference type="SAM" id="MobiDB-lite"/>
    </source>
</evidence>
<name>A0AA35LHJ4_9SAUR</name>
<dbReference type="AlphaFoldDB" id="A0AA35LHJ4"/>
<evidence type="ECO:0000313" key="3">
    <source>
        <dbReference type="Proteomes" id="UP001178461"/>
    </source>
</evidence>